<evidence type="ECO:0000256" key="2">
    <source>
        <dbReference type="SAM" id="MobiDB-lite"/>
    </source>
</evidence>
<accession>A0AAE0KS35</accession>
<dbReference type="EMBL" id="LGRX02019330">
    <property type="protein sequence ID" value="KAK3258692.1"/>
    <property type="molecule type" value="Genomic_DNA"/>
</dbReference>
<dbReference type="InterPro" id="IPR001024">
    <property type="entry name" value="PLAT/LH2_dom"/>
</dbReference>
<evidence type="ECO:0000313" key="5">
    <source>
        <dbReference type="Proteomes" id="UP001190700"/>
    </source>
</evidence>
<dbReference type="AlphaFoldDB" id="A0AAE0KS35"/>
<comment type="caution">
    <text evidence="4">The sequence shown here is derived from an EMBL/GenBank/DDBJ whole genome shotgun (WGS) entry which is preliminary data.</text>
</comment>
<sequence length="468" mass="51425">MGLKKGVYQVKGEAADDKGTRYPCLGKFELHEDKKKGIKAVTGVLNDTNTGAFGGSSLILSGSWTKNEISFEVRDADEMETYKYEGGWTQLSVFNSEEGVLRGEWQHIDWPSERKTQYGQNRGSFEFLTHGPKEPVRKTYEIRIITGNFQEIASANSQAQASVLEKYSVFVQLHGKEKSSMPLILDEDKLSTKNGDLYRMNQDDGFKVAVDENVRSLENITVGHNCTDAGKGHYISRVEVINDQGHYLVFPFEMWLDPGRAFCQALSGPSLQVRPLPSKRAFLPEARGLPKRLPPEASPARGLPKRARPPRSAVPPLKAFSPEARPPEARGSLPRSARPSPARRAAPPQSARPPPGALPSPEARALLPRARVLPLPKLPSFKRWAPSSLERGSSLGARRLLPLKRGPSPEARGSSSLKRAALHPKRAAPPPEARGSSPKLRPLKRAGPSPRAASLKLRPSPRSARSSF</sequence>
<evidence type="ECO:0000256" key="1">
    <source>
        <dbReference type="PROSITE-ProRule" id="PRU00152"/>
    </source>
</evidence>
<dbReference type="InterPro" id="IPR036392">
    <property type="entry name" value="PLAT/LH2_dom_sf"/>
</dbReference>
<name>A0AAE0KS35_9CHLO</name>
<dbReference type="Gene3D" id="2.60.60.20">
    <property type="entry name" value="PLAT/LH2 domain"/>
    <property type="match status" value="1"/>
</dbReference>
<organism evidence="4 5">
    <name type="scientific">Cymbomonas tetramitiformis</name>
    <dbReference type="NCBI Taxonomy" id="36881"/>
    <lineage>
        <taxon>Eukaryota</taxon>
        <taxon>Viridiplantae</taxon>
        <taxon>Chlorophyta</taxon>
        <taxon>Pyramimonadophyceae</taxon>
        <taxon>Pyramimonadales</taxon>
        <taxon>Pyramimonadaceae</taxon>
        <taxon>Cymbomonas</taxon>
    </lineage>
</organism>
<protein>
    <recommendedName>
        <fullName evidence="3">PLAT domain-containing protein</fullName>
    </recommendedName>
</protein>
<evidence type="ECO:0000259" key="3">
    <source>
        <dbReference type="PROSITE" id="PS50095"/>
    </source>
</evidence>
<dbReference type="SUPFAM" id="SSF49723">
    <property type="entry name" value="Lipase/lipooxygenase domain (PLAT/LH2 domain)"/>
    <property type="match status" value="1"/>
</dbReference>
<reference evidence="4 5" key="1">
    <citation type="journal article" date="2015" name="Genome Biol. Evol.">
        <title>Comparative Genomics of a Bacterivorous Green Alga Reveals Evolutionary Causalities and Consequences of Phago-Mixotrophic Mode of Nutrition.</title>
        <authorList>
            <person name="Burns J.A."/>
            <person name="Paasch A."/>
            <person name="Narechania A."/>
            <person name="Kim E."/>
        </authorList>
    </citation>
    <scope>NUCLEOTIDE SEQUENCE [LARGE SCALE GENOMIC DNA]</scope>
    <source>
        <strain evidence="4 5">PLY_AMNH</strain>
    </source>
</reference>
<dbReference type="Proteomes" id="UP001190700">
    <property type="component" value="Unassembled WGS sequence"/>
</dbReference>
<comment type="caution">
    <text evidence="1">Lacks conserved residue(s) required for the propagation of feature annotation.</text>
</comment>
<evidence type="ECO:0000313" key="4">
    <source>
        <dbReference type="EMBL" id="KAK3258692.1"/>
    </source>
</evidence>
<feature type="region of interest" description="Disordered" evidence="2">
    <location>
        <begin position="377"/>
        <end position="468"/>
    </location>
</feature>
<gene>
    <name evidence="4" type="ORF">CYMTET_32273</name>
</gene>
<keyword evidence="5" id="KW-1185">Reference proteome</keyword>
<feature type="compositionally biased region" description="Low complexity" evidence="2">
    <location>
        <begin position="329"/>
        <end position="349"/>
    </location>
</feature>
<proteinExistence type="predicted"/>
<feature type="domain" description="PLAT" evidence="3">
    <location>
        <begin position="138"/>
        <end position="270"/>
    </location>
</feature>
<dbReference type="PROSITE" id="PS50095">
    <property type="entry name" value="PLAT"/>
    <property type="match status" value="1"/>
</dbReference>
<feature type="region of interest" description="Disordered" evidence="2">
    <location>
        <begin position="285"/>
        <end position="365"/>
    </location>
</feature>